<comment type="similarity">
    <text evidence="12">Belongs to the cytochrome b561 family.</text>
</comment>
<comment type="caution">
    <text evidence="14">The sequence shown here is derived from an EMBL/GenBank/DDBJ whole genome shotgun (WGS) entry which is preliminary data.</text>
</comment>
<evidence type="ECO:0000256" key="4">
    <source>
        <dbReference type="ARBA" id="ARBA00022475"/>
    </source>
</evidence>
<dbReference type="EMBL" id="SPUH01000002">
    <property type="protein sequence ID" value="TKS53102.1"/>
    <property type="molecule type" value="Genomic_DNA"/>
</dbReference>
<feature type="domain" description="Cytochrome b561 bacterial/Ni-hydrogenase" evidence="13">
    <location>
        <begin position="10"/>
        <end position="178"/>
    </location>
</feature>
<sequence>MSRWLDTPQRYGLVTRMLHWTMAALLSWQFAGMAVKNIVGRHPLTAFMVGSHKPIGTLLLLLVLLRGAWGLSQWARRPPHPRSLLGRGAAAGHALLYALMAYIPAVALLREAGSGRGFAPFGIPVFAATGQKIEWMLAPANLSHGVLAWTLCALIVGHVLMVALHQLWMRDGTLARMAGPLRQR</sequence>
<evidence type="ECO:0000256" key="11">
    <source>
        <dbReference type="ARBA" id="ARBA00023136"/>
    </source>
</evidence>
<accession>A0A4Z1R0U0</accession>
<evidence type="ECO:0000256" key="3">
    <source>
        <dbReference type="ARBA" id="ARBA00022448"/>
    </source>
</evidence>
<evidence type="ECO:0000256" key="8">
    <source>
        <dbReference type="ARBA" id="ARBA00022982"/>
    </source>
</evidence>
<proteinExistence type="inferred from homology"/>
<evidence type="ECO:0000256" key="2">
    <source>
        <dbReference type="ARBA" id="ARBA00004651"/>
    </source>
</evidence>
<gene>
    <name evidence="14" type="ORF">E4582_12985</name>
</gene>
<keyword evidence="5" id="KW-0349">Heme</keyword>
<comment type="cofactor">
    <cofactor evidence="1">
        <name>heme b</name>
        <dbReference type="ChEBI" id="CHEBI:60344"/>
    </cofactor>
</comment>
<keyword evidence="6" id="KW-0812">Transmembrane</keyword>
<keyword evidence="3" id="KW-0813">Transport</keyword>
<name>A0A4Z1R0U0_9GAMM</name>
<dbReference type="InterPro" id="IPR016174">
    <property type="entry name" value="Di-haem_cyt_TM"/>
</dbReference>
<dbReference type="GO" id="GO:0046872">
    <property type="term" value="F:metal ion binding"/>
    <property type="evidence" value="ECO:0007669"/>
    <property type="project" value="UniProtKB-KW"/>
</dbReference>
<dbReference type="RefSeq" id="WP_134675222.1">
    <property type="nucleotide sequence ID" value="NZ_CP039383.2"/>
</dbReference>
<dbReference type="InterPro" id="IPR011577">
    <property type="entry name" value="Cyt_b561_bac/Ni-Hgenase"/>
</dbReference>
<keyword evidence="9" id="KW-1133">Transmembrane helix</keyword>
<evidence type="ECO:0000256" key="7">
    <source>
        <dbReference type="ARBA" id="ARBA00022723"/>
    </source>
</evidence>
<keyword evidence="4" id="KW-1003">Cell membrane</keyword>
<dbReference type="OrthoDB" id="8589936at2"/>
<evidence type="ECO:0000256" key="10">
    <source>
        <dbReference type="ARBA" id="ARBA00023004"/>
    </source>
</evidence>
<evidence type="ECO:0000256" key="9">
    <source>
        <dbReference type="ARBA" id="ARBA00022989"/>
    </source>
</evidence>
<dbReference type="GO" id="GO:0009055">
    <property type="term" value="F:electron transfer activity"/>
    <property type="evidence" value="ECO:0007669"/>
    <property type="project" value="InterPro"/>
</dbReference>
<evidence type="ECO:0000259" key="13">
    <source>
        <dbReference type="Pfam" id="PF01292"/>
    </source>
</evidence>
<protein>
    <submittedName>
        <fullName evidence="14">Cytochrome b</fullName>
    </submittedName>
</protein>
<dbReference type="PANTHER" id="PTHR30529">
    <property type="entry name" value="CYTOCHROME B561"/>
    <property type="match status" value="1"/>
</dbReference>
<keyword evidence="7" id="KW-0479">Metal-binding</keyword>
<evidence type="ECO:0000256" key="12">
    <source>
        <dbReference type="ARBA" id="ARBA00037975"/>
    </source>
</evidence>
<keyword evidence="15" id="KW-1185">Reference proteome</keyword>
<dbReference type="GO" id="GO:0020037">
    <property type="term" value="F:heme binding"/>
    <property type="evidence" value="ECO:0007669"/>
    <property type="project" value="TreeGrafter"/>
</dbReference>
<dbReference type="GO" id="GO:0005886">
    <property type="term" value="C:plasma membrane"/>
    <property type="evidence" value="ECO:0007669"/>
    <property type="project" value="UniProtKB-SubCell"/>
</dbReference>
<dbReference type="InterPro" id="IPR052168">
    <property type="entry name" value="Cytochrome_b561_oxidase"/>
</dbReference>
<evidence type="ECO:0000256" key="6">
    <source>
        <dbReference type="ARBA" id="ARBA00022692"/>
    </source>
</evidence>
<keyword evidence="10" id="KW-0408">Iron</keyword>
<comment type="subcellular location">
    <subcellularLocation>
        <location evidence="2">Cell membrane</location>
        <topology evidence="2">Multi-pass membrane protein</topology>
    </subcellularLocation>
</comment>
<evidence type="ECO:0000313" key="15">
    <source>
        <dbReference type="Proteomes" id="UP000298681"/>
    </source>
</evidence>
<reference evidence="14 15" key="1">
    <citation type="submission" date="2019-01" db="EMBL/GenBank/DDBJ databases">
        <authorList>
            <person name="Zhang S."/>
        </authorList>
    </citation>
    <scope>NUCLEOTIDE SEQUENCE [LARGE SCALE GENOMIC DNA]</scope>
    <source>
        <strain evidence="14 15">1626</strain>
    </source>
</reference>
<dbReference type="Pfam" id="PF01292">
    <property type="entry name" value="Ni_hydr_CYTB"/>
    <property type="match status" value="1"/>
</dbReference>
<evidence type="ECO:0000256" key="1">
    <source>
        <dbReference type="ARBA" id="ARBA00001970"/>
    </source>
</evidence>
<keyword evidence="11" id="KW-0472">Membrane</keyword>
<evidence type="ECO:0000313" key="14">
    <source>
        <dbReference type="EMBL" id="TKS53102.1"/>
    </source>
</evidence>
<dbReference type="PANTHER" id="PTHR30529:SF7">
    <property type="entry name" value="CYTOCHROME B561 BACTERIAL_NI-HYDROGENASE DOMAIN-CONTAINING PROTEIN"/>
    <property type="match status" value="1"/>
</dbReference>
<organism evidence="14 15">
    <name type="scientific">Luteimonas yindakuii</name>
    <dbReference type="NCBI Taxonomy" id="2565782"/>
    <lineage>
        <taxon>Bacteria</taxon>
        <taxon>Pseudomonadati</taxon>
        <taxon>Pseudomonadota</taxon>
        <taxon>Gammaproteobacteria</taxon>
        <taxon>Lysobacterales</taxon>
        <taxon>Lysobacteraceae</taxon>
        <taxon>Luteimonas</taxon>
    </lineage>
</organism>
<dbReference type="SUPFAM" id="SSF81342">
    <property type="entry name" value="Transmembrane di-heme cytochromes"/>
    <property type="match status" value="1"/>
</dbReference>
<dbReference type="AlphaFoldDB" id="A0A4Z1R0U0"/>
<dbReference type="Proteomes" id="UP000298681">
    <property type="component" value="Unassembled WGS sequence"/>
</dbReference>
<dbReference type="GO" id="GO:0022904">
    <property type="term" value="P:respiratory electron transport chain"/>
    <property type="evidence" value="ECO:0007669"/>
    <property type="project" value="InterPro"/>
</dbReference>
<keyword evidence="8" id="KW-0249">Electron transport</keyword>
<evidence type="ECO:0000256" key="5">
    <source>
        <dbReference type="ARBA" id="ARBA00022617"/>
    </source>
</evidence>